<evidence type="ECO:0000259" key="4">
    <source>
        <dbReference type="Pfam" id="PF00535"/>
    </source>
</evidence>
<protein>
    <submittedName>
        <fullName evidence="5">Glycosyltransferase</fullName>
    </submittedName>
</protein>
<evidence type="ECO:0000256" key="3">
    <source>
        <dbReference type="ARBA" id="ARBA00022679"/>
    </source>
</evidence>
<feature type="domain" description="Glycosyltransferase 2-like" evidence="4">
    <location>
        <begin position="10"/>
        <end position="171"/>
    </location>
</feature>
<evidence type="ECO:0000313" key="6">
    <source>
        <dbReference type="Proteomes" id="UP000753724"/>
    </source>
</evidence>
<dbReference type="InterPro" id="IPR050834">
    <property type="entry name" value="Glycosyltransf_2"/>
</dbReference>
<comment type="caution">
    <text evidence="5">The sequence shown here is derived from an EMBL/GenBank/DDBJ whole genome shotgun (WGS) entry which is preliminary data.</text>
</comment>
<dbReference type="EMBL" id="JAAAPO010000004">
    <property type="protein sequence ID" value="NBC37319.1"/>
    <property type="molecule type" value="Genomic_DNA"/>
</dbReference>
<proteinExistence type="inferred from homology"/>
<evidence type="ECO:0000256" key="2">
    <source>
        <dbReference type="ARBA" id="ARBA00022676"/>
    </source>
</evidence>
<dbReference type="Proteomes" id="UP000753724">
    <property type="component" value="Unassembled WGS sequence"/>
</dbReference>
<reference evidence="6" key="1">
    <citation type="submission" date="2020-01" db="EMBL/GenBank/DDBJ databases">
        <title>Sphingomonas sp. strain CSW-10.</title>
        <authorList>
            <person name="Chen W.-M."/>
        </authorList>
    </citation>
    <scope>NUCLEOTIDE SEQUENCE [LARGE SCALE GENOMIC DNA]</scope>
    <source>
        <strain evidence="6">FSY-8</strain>
    </source>
</reference>
<evidence type="ECO:0000256" key="1">
    <source>
        <dbReference type="ARBA" id="ARBA00006739"/>
    </source>
</evidence>
<comment type="similarity">
    <text evidence="1">Belongs to the glycosyltransferase 2 family.</text>
</comment>
<dbReference type="RefSeq" id="WP_161719177.1">
    <property type="nucleotide sequence ID" value="NZ_JAAAPO010000004.1"/>
</dbReference>
<dbReference type="InterPro" id="IPR029044">
    <property type="entry name" value="Nucleotide-diphossugar_trans"/>
</dbReference>
<accession>A0ABW9XFJ0</accession>
<dbReference type="PANTHER" id="PTHR43685">
    <property type="entry name" value="GLYCOSYLTRANSFERASE"/>
    <property type="match status" value="1"/>
</dbReference>
<dbReference type="PANTHER" id="PTHR43685:SF5">
    <property type="entry name" value="GLYCOSYLTRANSFERASE EPSE-RELATED"/>
    <property type="match status" value="1"/>
</dbReference>
<dbReference type="Gene3D" id="3.90.550.10">
    <property type="entry name" value="Spore Coat Polysaccharide Biosynthesis Protein SpsA, Chain A"/>
    <property type="match status" value="1"/>
</dbReference>
<keyword evidence="2" id="KW-0328">Glycosyltransferase</keyword>
<keyword evidence="3" id="KW-0808">Transferase</keyword>
<keyword evidence="6" id="KW-1185">Reference proteome</keyword>
<sequence>MERPTTPRISVAMSVYNGERFLALAIESILAQTFGDFEFLILDDGSKDATTQIIQDYAAKDARIHPILRENRGLIVSLNQLLAEARAPIIARMDADDIAYPQRFARQYAFLQANPDHAVVGCANEDIDDHGQPWPVDAPPYPTTFDDFLRAAEKSLPLISHPGVMYRRDPVLSVGGYHAAFRHCEDLDLWLRLASITKLANLTEPLIRYRHYPEQVSSRHATEQQIGAAVARIAYMERKAGRPDPTIGIKALPPIDDLDTLFGRPGVAQAVRARVAQGLLYSKAGLRDSGFDLILRHLREGGTRKGMWRTVARLIRFGEPARAIRLATTLASTATVAG</sequence>
<organism evidence="5 6">
    <name type="scientific">Novosphingobium ovatum</name>
    <dbReference type="NCBI Taxonomy" id="1908523"/>
    <lineage>
        <taxon>Bacteria</taxon>
        <taxon>Pseudomonadati</taxon>
        <taxon>Pseudomonadota</taxon>
        <taxon>Alphaproteobacteria</taxon>
        <taxon>Sphingomonadales</taxon>
        <taxon>Sphingomonadaceae</taxon>
        <taxon>Novosphingobium</taxon>
    </lineage>
</organism>
<gene>
    <name evidence="5" type="ORF">GTZ99_12210</name>
</gene>
<evidence type="ECO:0000313" key="5">
    <source>
        <dbReference type="EMBL" id="NBC37319.1"/>
    </source>
</evidence>
<dbReference type="InterPro" id="IPR001173">
    <property type="entry name" value="Glyco_trans_2-like"/>
</dbReference>
<name>A0ABW9XFJ0_9SPHN</name>
<dbReference type="Pfam" id="PF00535">
    <property type="entry name" value="Glycos_transf_2"/>
    <property type="match status" value="1"/>
</dbReference>
<dbReference type="SUPFAM" id="SSF53448">
    <property type="entry name" value="Nucleotide-diphospho-sugar transferases"/>
    <property type="match status" value="1"/>
</dbReference>